<evidence type="ECO:0000313" key="2">
    <source>
        <dbReference type="Proteomes" id="UP000010729"/>
    </source>
</evidence>
<protein>
    <recommendedName>
        <fullName evidence="3">DUF2795 domain-containing protein</fullName>
    </recommendedName>
</protein>
<dbReference type="InterPro" id="IPR021527">
    <property type="entry name" value="DUF2795"/>
</dbReference>
<dbReference type="Pfam" id="PF11387">
    <property type="entry name" value="DUF2795"/>
    <property type="match status" value="1"/>
</dbReference>
<dbReference type="EMBL" id="ANPE02000238">
    <property type="protein sequence ID" value="EMY32695.1"/>
    <property type="molecule type" value="Genomic_DNA"/>
</dbReference>
<accession>N1UUH8</accession>
<dbReference type="OrthoDB" id="6161020at2"/>
<evidence type="ECO:0000313" key="1">
    <source>
        <dbReference type="EMBL" id="EMY32695.1"/>
    </source>
</evidence>
<proteinExistence type="predicted"/>
<sequence>MADPSPIDIQKALGGVDYPASAADLVKKAEDSGADSGVLDALRSLPDRQYENPAEVNKAISGN</sequence>
<evidence type="ECO:0008006" key="3">
    <source>
        <dbReference type="Google" id="ProtNLM"/>
    </source>
</evidence>
<dbReference type="RefSeq" id="WP_005273103.1">
    <property type="nucleotide sequence ID" value="NZ_ANPE02000238.1"/>
</dbReference>
<name>N1UUH8_9MICC</name>
<dbReference type="Proteomes" id="UP000010729">
    <property type="component" value="Unassembled WGS sequence"/>
</dbReference>
<organism evidence="1 2">
    <name type="scientific">Arthrobacter crystallopoietes BAB-32</name>
    <dbReference type="NCBI Taxonomy" id="1246476"/>
    <lineage>
        <taxon>Bacteria</taxon>
        <taxon>Bacillati</taxon>
        <taxon>Actinomycetota</taxon>
        <taxon>Actinomycetes</taxon>
        <taxon>Micrococcales</taxon>
        <taxon>Micrococcaceae</taxon>
        <taxon>Crystallibacter</taxon>
    </lineage>
</organism>
<reference evidence="1 2" key="1">
    <citation type="journal article" date="2013" name="Genome Announc.">
        <title>Draft Genome Sequence of Arthrobacter crystallopoietes Strain BAB-32, Revealing Genes for Bioremediation.</title>
        <authorList>
            <person name="Joshi M.N."/>
            <person name="Pandit A.S."/>
            <person name="Sharma A."/>
            <person name="Pandya R.V."/>
            <person name="Desai S.M."/>
            <person name="Saxena A.K."/>
            <person name="Bagatharia S.B."/>
        </authorList>
    </citation>
    <scope>NUCLEOTIDE SEQUENCE [LARGE SCALE GENOMIC DNA]</scope>
    <source>
        <strain evidence="1 2">BAB-32</strain>
    </source>
</reference>
<gene>
    <name evidence="1" type="ORF">D477_018721</name>
</gene>
<comment type="caution">
    <text evidence="1">The sequence shown here is derived from an EMBL/GenBank/DDBJ whole genome shotgun (WGS) entry which is preliminary data.</text>
</comment>
<dbReference type="AlphaFoldDB" id="N1UUH8"/>
<keyword evidence="2" id="KW-1185">Reference proteome</keyword>